<feature type="domain" description="ABC transporter" evidence="4">
    <location>
        <begin position="12"/>
        <end position="250"/>
    </location>
</feature>
<dbReference type="InterPro" id="IPR050153">
    <property type="entry name" value="Metal_Ion_Import_ABC"/>
</dbReference>
<dbReference type="CDD" id="cd03214">
    <property type="entry name" value="ABC_Iron-Siderophores_B12_Hemin"/>
    <property type="match status" value="1"/>
</dbReference>
<proteinExistence type="predicted"/>
<accession>A0ABT6FP20</accession>
<evidence type="ECO:0000259" key="4">
    <source>
        <dbReference type="PROSITE" id="PS50893"/>
    </source>
</evidence>
<keyword evidence="3 5" id="KW-0067">ATP-binding</keyword>
<protein>
    <submittedName>
        <fullName evidence="5">ABC transporter ATP-binding protein</fullName>
    </submittedName>
</protein>
<evidence type="ECO:0000256" key="2">
    <source>
        <dbReference type="ARBA" id="ARBA00022741"/>
    </source>
</evidence>
<dbReference type="InterPro" id="IPR003593">
    <property type="entry name" value="AAA+_ATPase"/>
</dbReference>
<sequence>MNLNHKHTVLNINNLEIGFFSGKRPHAVARNIHFDLNLGELSAVVGANGIGKSTLLRTLARVQPALSGDITLKNEPLHTYTGIQLATEISVVLTEHIPAKNLTVIELIALGRQPYTNWVGTLSQVDKQKVNEAISLIGLETIKHKKCYELSDGQLQRVMIARALSQDTSIIILDEPTTHLDIYHKAYVLNLLKRIARETEKAILFSTHEIDMAIQLCDKILVLDTENSSFGEPCSLIEKGSFQHLFPGDLVSFDSNSGTFKINK</sequence>
<dbReference type="PANTHER" id="PTHR42734:SF21">
    <property type="entry name" value="IRON ABC TRANSPORTER, ATP-BINDING PROTEIN"/>
    <property type="match status" value="1"/>
</dbReference>
<evidence type="ECO:0000256" key="3">
    <source>
        <dbReference type="ARBA" id="ARBA00022840"/>
    </source>
</evidence>
<dbReference type="PROSITE" id="PS50893">
    <property type="entry name" value="ABC_TRANSPORTER_2"/>
    <property type="match status" value="1"/>
</dbReference>
<dbReference type="InterPro" id="IPR003439">
    <property type="entry name" value="ABC_transporter-like_ATP-bd"/>
</dbReference>
<evidence type="ECO:0000256" key="1">
    <source>
        <dbReference type="ARBA" id="ARBA00022448"/>
    </source>
</evidence>
<dbReference type="SUPFAM" id="SSF52540">
    <property type="entry name" value="P-loop containing nucleoside triphosphate hydrolases"/>
    <property type="match status" value="1"/>
</dbReference>
<dbReference type="EMBL" id="JAPMUA010000001">
    <property type="protein sequence ID" value="MDG3585008.1"/>
    <property type="molecule type" value="Genomic_DNA"/>
</dbReference>
<comment type="caution">
    <text evidence="5">The sequence shown here is derived from an EMBL/GenBank/DDBJ whole genome shotgun (WGS) entry which is preliminary data.</text>
</comment>
<dbReference type="SMART" id="SM00382">
    <property type="entry name" value="AAA"/>
    <property type="match status" value="1"/>
</dbReference>
<gene>
    <name evidence="5" type="ORF">OSR52_03935</name>
</gene>
<keyword evidence="6" id="KW-1185">Reference proteome</keyword>
<dbReference type="PANTHER" id="PTHR42734">
    <property type="entry name" value="METAL TRANSPORT SYSTEM ATP-BINDING PROTEIN TM_0124-RELATED"/>
    <property type="match status" value="1"/>
</dbReference>
<keyword evidence="2" id="KW-0547">Nucleotide-binding</keyword>
<dbReference type="Pfam" id="PF00005">
    <property type="entry name" value="ABC_tran"/>
    <property type="match status" value="1"/>
</dbReference>
<name>A0ABT6FP20_9FLAO</name>
<dbReference type="InterPro" id="IPR027417">
    <property type="entry name" value="P-loop_NTPase"/>
</dbReference>
<dbReference type="Proteomes" id="UP001153642">
    <property type="component" value="Unassembled WGS sequence"/>
</dbReference>
<dbReference type="Gene3D" id="3.40.50.300">
    <property type="entry name" value="P-loop containing nucleotide triphosphate hydrolases"/>
    <property type="match status" value="1"/>
</dbReference>
<reference evidence="5" key="1">
    <citation type="submission" date="2022-11" db="EMBL/GenBank/DDBJ databases">
        <title>High-quality draft genome sequence of Galbibacter sp. strain CMA-7.</title>
        <authorList>
            <person name="Wei L."/>
            <person name="Dong C."/>
            <person name="Shao Z."/>
        </authorList>
    </citation>
    <scope>NUCLEOTIDE SEQUENCE</scope>
    <source>
        <strain evidence="5">CMA-7</strain>
    </source>
</reference>
<keyword evidence="1" id="KW-0813">Transport</keyword>
<dbReference type="GO" id="GO:0005524">
    <property type="term" value="F:ATP binding"/>
    <property type="evidence" value="ECO:0007669"/>
    <property type="project" value="UniProtKB-KW"/>
</dbReference>
<evidence type="ECO:0000313" key="5">
    <source>
        <dbReference type="EMBL" id="MDG3585008.1"/>
    </source>
</evidence>
<evidence type="ECO:0000313" key="6">
    <source>
        <dbReference type="Proteomes" id="UP001153642"/>
    </source>
</evidence>
<organism evidence="5 6">
    <name type="scientific">Galbibacter pacificus</name>
    <dbReference type="NCBI Taxonomy" id="2996052"/>
    <lineage>
        <taxon>Bacteria</taxon>
        <taxon>Pseudomonadati</taxon>
        <taxon>Bacteroidota</taxon>
        <taxon>Flavobacteriia</taxon>
        <taxon>Flavobacteriales</taxon>
        <taxon>Flavobacteriaceae</taxon>
        <taxon>Galbibacter</taxon>
    </lineage>
</organism>